<dbReference type="GO" id="GO:0016712">
    <property type="term" value="F:oxidoreductase activity, acting on paired donors, with incorporation or reduction of molecular oxygen, reduced flavin or flavoprotein as one donor, and incorporation of one atom of oxygen"/>
    <property type="evidence" value="ECO:0007669"/>
    <property type="project" value="InterPro"/>
</dbReference>
<dbReference type="Pfam" id="PF07985">
    <property type="entry name" value="SRR1"/>
    <property type="match status" value="1"/>
</dbReference>
<dbReference type="InterPro" id="IPR002974">
    <property type="entry name" value="Cyt_P450_E_CYP52_ascomycetes"/>
</dbReference>
<dbReference type="InterPro" id="IPR012942">
    <property type="entry name" value="SRR1-like"/>
</dbReference>
<dbReference type="InterPro" id="IPR011717">
    <property type="entry name" value="TPR-4"/>
</dbReference>
<gene>
    <name evidence="9" type="ORF">CDV56_102276</name>
</gene>
<dbReference type="Pfam" id="PF00067">
    <property type="entry name" value="p450"/>
    <property type="match status" value="1"/>
</dbReference>
<dbReference type="OrthoDB" id="5086500at2759"/>
<feature type="region of interest" description="Disordered" evidence="7">
    <location>
        <begin position="2498"/>
        <end position="2527"/>
    </location>
</feature>
<feature type="domain" description="SRR1-like" evidence="8">
    <location>
        <begin position="149"/>
        <end position="281"/>
    </location>
</feature>
<evidence type="ECO:0000313" key="10">
    <source>
        <dbReference type="Proteomes" id="UP000215305"/>
    </source>
</evidence>
<evidence type="ECO:0000256" key="5">
    <source>
        <dbReference type="ARBA" id="ARBA00023004"/>
    </source>
</evidence>
<evidence type="ECO:0000256" key="4">
    <source>
        <dbReference type="ARBA" id="ARBA00023002"/>
    </source>
</evidence>
<comment type="cofactor">
    <cofactor evidence="1">
        <name>heme</name>
        <dbReference type="ChEBI" id="CHEBI:30413"/>
    </cofactor>
</comment>
<dbReference type="VEuPathDB" id="FungiDB:CDV56_102276"/>
<dbReference type="PROSITE" id="PS00086">
    <property type="entry name" value="CYTOCHROME_P450"/>
    <property type="match status" value="1"/>
</dbReference>
<dbReference type="SUPFAM" id="SSF53474">
    <property type="entry name" value="alpha/beta-Hydrolases"/>
    <property type="match status" value="1"/>
</dbReference>
<dbReference type="InterPro" id="IPR011990">
    <property type="entry name" value="TPR-like_helical_dom_sf"/>
</dbReference>
<evidence type="ECO:0000313" key="9">
    <source>
        <dbReference type="EMBL" id="RHZ45461.1"/>
    </source>
</evidence>
<dbReference type="SUPFAM" id="SSF48452">
    <property type="entry name" value="TPR-like"/>
    <property type="match status" value="2"/>
</dbReference>
<evidence type="ECO:0000256" key="2">
    <source>
        <dbReference type="ARBA" id="ARBA00010617"/>
    </source>
</evidence>
<evidence type="ECO:0000256" key="7">
    <source>
        <dbReference type="SAM" id="MobiDB-lite"/>
    </source>
</evidence>
<comment type="similarity">
    <text evidence="2">Belongs to the cytochrome P450 family.</text>
</comment>
<comment type="caution">
    <text evidence="9">The sequence shown here is derived from an EMBL/GenBank/DDBJ whole genome shotgun (WGS) entry which is preliminary data.</text>
</comment>
<dbReference type="GO" id="GO:0042802">
    <property type="term" value="F:identical protein binding"/>
    <property type="evidence" value="ECO:0007669"/>
    <property type="project" value="InterPro"/>
</dbReference>
<keyword evidence="10" id="KW-1185">Reference proteome</keyword>
<dbReference type="Gene3D" id="3.40.50.300">
    <property type="entry name" value="P-loop containing nucleotide triphosphate hydrolases"/>
    <property type="match status" value="1"/>
</dbReference>
<dbReference type="InterPro" id="IPR047146">
    <property type="entry name" value="Cyt_P450_E_CYP52_fungi"/>
</dbReference>
<name>A0A397G369_ASPTH</name>
<dbReference type="Gene3D" id="1.10.630.10">
    <property type="entry name" value="Cytochrome P450"/>
    <property type="match status" value="1"/>
</dbReference>
<protein>
    <recommendedName>
        <fullName evidence="8">SRR1-like domain-containing protein</fullName>
    </recommendedName>
</protein>
<feature type="region of interest" description="Disordered" evidence="7">
    <location>
        <begin position="2188"/>
        <end position="2218"/>
    </location>
</feature>
<dbReference type="RefSeq" id="XP_026610718.1">
    <property type="nucleotide sequence ID" value="XM_026755895.1"/>
</dbReference>
<dbReference type="Pfam" id="PF07721">
    <property type="entry name" value="TPR_4"/>
    <property type="match status" value="1"/>
</dbReference>
<dbReference type="Pfam" id="PF13424">
    <property type="entry name" value="TPR_12"/>
    <property type="match status" value="2"/>
</dbReference>
<dbReference type="InterPro" id="IPR036396">
    <property type="entry name" value="Cyt_P450_sf"/>
</dbReference>
<accession>A0A397G369</accession>
<dbReference type="PANTHER" id="PTHR24287:SF18">
    <property type="entry name" value="CYTOCHROME P450 MONOOXYGENASE APDE-RELATED"/>
    <property type="match status" value="1"/>
</dbReference>
<evidence type="ECO:0000256" key="6">
    <source>
        <dbReference type="ARBA" id="ARBA00023033"/>
    </source>
</evidence>
<dbReference type="PRINTS" id="PR01239">
    <property type="entry name" value="EP450IICYP52"/>
</dbReference>
<dbReference type="PRINTS" id="PR00385">
    <property type="entry name" value="P450"/>
</dbReference>
<dbReference type="STRING" id="41047.A0A397G369"/>
<dbReference type="GeneID" id="38124250"/>
<evidence type="ECO:0000256" key="3">
    <source>
        <dbReference type="ARBA" id="ARBA00022723"/>
    </source>
</evidence>
<dbReference type="GO" id="GO:0005506">
    <property type="term" value="F:iron ion binding"/>
    <property type="evidence" value="ECO:0007669"/>
    <property type="project" value="InterPro"/>
</dbReference>
<dbReference type="Gene3D" id="1.25.40.10">
    <property type="entry name" value="Tetratricopeptide repeat domain"/>
    <property type="match status" value="2"/>
</dbReference>
<reference evidence="9" key="1">
    <citation type="submission" date="2018-08" db="EMBL/GenBank/DDBJ databases">
        <title>Draft genome sequence of azole-resistant Aspergillus thermomutatus (Neosartorya pseudofischeri) strain HMR AF 39, isolated from a human nasal aspirate.</title>
        <authorList>
            <person name="Parent-Michaud M."/>
            <person name="Dufresne P.J."/>
            <person name="Fournier E."/>
            <person name="Martineau C."/>
            <person name="Moreira S."/>
            <person name="Perkins V."/>
            <person name="De Repentigny L."/>
            <person name="Dufresne S.F."/>
        </authorList>
    </citation>
    <scope>NUCLEOTIDE SEQUENCE [LARGE SCALE GENOMIC DNA]</scope>
    <source>
        <strain evidence="9">HMR AF 39</strain>
    </source>
</reference>
<dbReference type="InterPro" id="IPR027417">
    <property type="entry name" value="P-loop_NTPase"/>
</dbReference>
<dbReference type="GO" id="GO:0020037">
    <property type="term" value="F:heme binding"/>
    <property type="evidence" value="ECO:0007669"/>
    <property type="project" value="InterPro"/>
</dbReference>
<dbReference type="Gene3D" id="3.40.50.1820">
    <property type="entry name" value="alpha/beta hydrolase"/>
    <property type="match status" value="1"/>
</dbReference>
<dbReference type="InterPro" id="IPR029058">
    <property type="entry name" value="AB_hydrolase_fold"/>
</dbReference>
<keyword evidence="4" id="KW-0560">Oxidoreductase</keyword>
<proteinExistence type="inferred from homology"/>
<evidence type="ECO:0000259" key="8">
    <source>
        <dbReference type="Pfam" id="PF07985"/>
    </source>
</evidence>
<organism evidence="9 10">
    <name type="scientific">Aspergillus thermomutatus</name>
    <name type="common">Neosartorya pseudofischeri</name>
    <dbReference type="NCBI Taxonomy" id="41047"/>
    <lineage>
        <taxon>Eukaryota</taxon>
        <taxon>Fungi</taxon>
        <taxon>Dikarya</taxon>
        <taxon>Ascomycota</taxon>
        <taxon>Pezizomycotina</taxon>
        <taxon>Eurotiomycetes</taxon>
        <taxon>Eurotiomycetidae</taxon>
        <taxon>Eurotiales</taxon>
        <taxon>Aspergillaceae</taxon>
        <taxon>Aspergillus</taxon>
        <taxon>Aspergillus subgen. Fumigati</taxon>
    </lineage>
</organism>
<keyword evidence="5" id="KW-0408">Iron</keyword>
<dbReference type="SUPFAM" id="SSF52540">
    <property type="entry name" value="P-loop containing nucleoside triphosphate hydrolases"/>
    <property type="match status" value="1"/>
</dbReference>
<dbReference type="SUPFAM" id="SSF48264">
    <property type="entry name" value="Cytochrome P450"/>
    <property type="match status" value="1"/>
</dbReference>
<dbReference type="EMBL" id="NKHU02000287">
    <property type="protein sequence ID" value="RHZ45461.1"/>
    <property type="molecule type" value="Genomic_DNA"/>
</dbReference>
<dbReference type="CDD" id="cd11063">
    <property type="entry name" value="CYP52"/>
    <property type="match status" value="1"/>
</dbReference>
<dbReference type="PANTHER" id="PTHR24287">
    <property type="entry name" value="P450, PUTATIVE (EUROFUNG)-RELATED"/>
    <property type="match status" value="1"/>
</dbReference>
<sequence length="2747" mass="307777">MSSSTSTVAMEEEQRVTAAEKIRHILKAYASGQSLFPRHVLQDLSRQIDQGLDEVHIADLDGAPQKHSLKVPAWCADWANSYRISYCSIQALTTVNPLMPDEILRDQPPVAICYTKSDKKPENPLDEVRKAFDKQREVWQTSEACVDLQKQLTTLSLSRPINKIVCFGLGTLGRLNTRSAGRSHTQHAAVGTMVQALKARQVNSNEEIRCFAQDPAYDEVDIALLKSIGITPLDDPKGFLAVDESTLVFCVSPNVPVKQIIADVQWPAAMIWNTVRPFEPDVPVWEQRVRNGQITWVCPYTTDPDSSRVRKMAISYSASRKNPRSAHIQSIYTSTYGILFFGTPHHGSSKARLLGNLQRIAQLAIPKRAANFETSLVNALEEQSEILQNITDQFAPLMTEFRIYFFWEEEKTDLKYTKDLIVEEASAAPILDNTERGGIAADHRGMCKFNHPSLQGFRTAVSAIRRYSREAPEAIRTRHQRVLTALHQSQVYQATDLLRTIQPADTHFDFRRTIDFPPSRAARDAFAFLTDSQSATTPCDWHQYGCELPPELTKKWPLGLDRIKELWTSNAEGRLLAFLCSMAEEYEPGNSITQYFLLGPRAFHILRPENVEAILSTNFKDYGFGARPAIFAPLLGNGIFTQEGPAWRHSRDLLRKQFARVQSRNLKHFHEHVDNMIAHLPLDGVVDLQPLFFQVTLDTATALLFGRSVYSLKAGIDQDADNRRFAESFNVAQEGLAKRFRIAPWHFLYNPPKFRKACADVHRFVEQYIDKLDLQTSEDLDDKAYGFIKQVAQESASKEDLRDQLLNVLLAGRDTTACCLSWTFRLLVRHEQVMLRLRTEIASVMGDSVHPTREEIRKMPYLSCVIKESLRLYPPVPLNNREAIRTTILPTGGGPGADRPILVRKGEVVVFSQYVNSRKKNIYGADADCFRPERWETGELDHIGWAYFPFNGGPRQCLGEDFAPMEVSYTVVRLLQTFASIILPKGEPIEPVGSERQRLTLPTKATRKLNGRMRWSMGFSEEAIPALGLAKTANNGAVSIVAVHGLHEDPITAWTAPETGTLWLRDLIPKHVPQARVLSFGYESSPSLFDGHCFVDKVQSLATTLVAQLESDRSLENCGKRPIIFVCHGLGGVIVKKALAHSASSTSPLVVHLNDIFISTFAILFFGTPHININLANWLVLESVGVGDGRAQRAGRSQSSPPKKLQSLESITEQFAPLIKKFYTSFFWEGIPTDFGGYRDFLVEPASAAPAIYESPKCAIVGATHSRMVKLLEWSPSYSTVLATLKRYCLKAPGVIHDRWKKASDALARARLNEAHETAGFHFSLPDKLADHFIKELSQEDARNQHLYTPLLPSKNYIGRKEIREQIRQALLLPETDFSRQGQRRFIVQGIAGSGKSQLCTNFASDNRESYWGVFTIDATSEALAAKSYAEIGKIGGLASTESAGKYYLSRAREPWLLIIDNADSPDIHLPSLLPPGDRGHILVTTRNREIRKYGNVGSIELGGLGEKEALYLLLNSAEISPPWDMSTETTGKEITKVLGYLALAIKQAGSAISRKLCNLEDYLDFYQYYRKKRRQKASIASSSVREDTNTNSRKEDIYSAFDLSFEYLDKKQTLPSQDAIEILNIVGFFHFDNIRIEIFESAMRNRRAAQAPSSLISRLQAPRPFPHFLKRAGEDTDPCYLRVVLCELYTLSLISYDEDLKSFRLHPLVHAWAMDRIDPKERKIWALIALDTLVEAIVLPSDDHKGLDTDLGKDILPHLDECLAACPVEIEISRIPFGRLGIQVAKLIMATHLLNLKDKAETAARCGYVYALCGRFADAARYITMVKDLTVHTLGYDNPKTQMAMMGLAGVLWGLGKLEQAIALQKRVVEVRQKRLGTSHRDTLKAMATLGQSFWLNGQYLESLQLLEETTKKMIDTLGPEDTDTLVAIDNLGVTLGSWQRYEESRAMHERVLRIRQRDAEDDNTETLTTMSNLAMALFDLGELEQAKEMMSRVYELRQKKLGKEHPYTLWALCYLSKIYTELGLLDQAERMLEDGIAAGKRSLSEDHLGVLMGCGELARVYARQGRLAEAETLSLSMLQKVKVTRGSEHFDYIFGMWKLGQLYEKKNRGREALDAYRVAFEHTETRLTREHPLAKQIELRINQLDGSIPTKPETTSTKENQAAPELPVKRAFKTLQSTQTWGVTMVSSSEIPTPTLPRPPLRSKASTNTIADPYSGRCERNVNSNAWTSTSVQRAATDIIPASQSQTAQSSASATVQKAFGEARHFLGGLISHPAESNKHFTILRHSPGVVFYRGSTTSVTVSIFSDAPLPPDRSLWLQNKGWTGKTGMRAKALFRLTDDWLDVTPTLALRSDQVEPKDERAWQRDIAKFLKKAPSRVRDTHRLRETAVARIPAEAGDGYFQVVLCQGPKKKVLCTSPVFRVLSTSLDPSSIRGASLSTLPLEVGAMVMGLYAQTAAQTVINPATSLVQATIQPYKPSWVTQTAAETAYGIGMSMRSGDDDSNQGPAAAMAHGQQESISLETGPSPPYPMRFKARASAMQGEGAYDMQRMRLNKVPDLILDRLHGFFFGWARFLATNEDDESSGSQWYQAILAIRNLDPSQQARVNMSQVMKRVTTLRFLEEVPFPSLSRVEVRVLGFLRPDVPSPRGTSEEELLAARNAAAEAAMLADACDAAYVRNVLDYPAWGPDSRREAGLIDRTKEGVENVRARGQKMVERVPLHWLGVRSPTAEMRDRQITMNGFYVVR</sequence>
<keyword evidence="3" id="KW-0479">Metal-binding</keyword>
<keyword evidence="6" id="KW-0503">Monooxygenase</keyword>
<dbReference type="Proteomes" id="UP000215305">
    <property type="component" value="Unassembled WGS sequence"/>
</dbReference>
<dbReference type="InterPro" id="IPR001128">
    <property type="entry name" value="Cyt_P450"/>
</dbReference>
<dbReference type="Pfam" id="PF13374">
    <property type="entry name" value="TPR_10"/>
    <property type="match status" value="1"/>
</dbReference>
<evidence type="ECO:0000256" key="1">
    <source>
        <dbReference type="ARBA" id="ARBA00001971"/>
    </source>
</evidence>
<dbReference type="InterPro" id="IPR017972">
    <property type="entry name" value="Cyt_P450_CS"/>
</dbReference>